<dbReference type="AlphaFoldDB" id="A0AB35ITM2"/>
<evidence type="ECO:0000313" key="1">
    <source>
        <dbReference type="EMBL" id="MDB7085507.1"/>
    </source>
</evidence>
<name>A0AB35ITM2_9FIRM</name>
<sequence length="135" mass="15735">MKYISSYKVKIINEFKTVNQTVCVYQRAVKYIIDVSLKEYENIKGLSSNSAMSYIEKLIHATSSREAKYKGFNQKFYKMPSYLRRNAIISANAIVKSYKSQLQHWQINGGIGKKPWLNRNQLSMPCLYRGNMFSL</sequence>
<protein>
    <recommendedName>
        <fullName evidence="3">Transposase</fullName>
    </recommendedName>
</protein>
<evidence type="ECO:0008006" key="3">
    <source>
        <dbReference type="Google" id="ProtNLM"/>
    </source>
</evidence>
<comment type="caution">
    <text evidence="1">The sequence shown here is derived from an EMBL/GenBank/DDBJ whole genome shotgun (WGS) entry which is preliminary data.</text>
</comment>
<dbReference type="RefSeq" id="WP_272019233.1">
    <property type="nucleotide sequence ID" value="NZ_JAQLKE010000042.1"/>
</dbReference>
<accession>A0AB35ITM2</accession>
<organism evidence="1 2">
    <name type="scientific">Thomasclavelia ramosa</name>
    <dbReference type="NCBI Taxonomy" id="1547"/>
    <lineage>
        <taxon>Bacteria</taxon>
        <taxon>Bacillati</taxon>
        <taxon>Bacillota</taxon>
        <taxon>Erysipelotrichia</taxon>
        <taxon>Erysipelotrichales</taxon>
        <taxon>Coprobacillaceae</taxon>
        <taxon>Thomasclavelia</taxon>
    </lineage>
</organism>
<reference evidence="1" key="1">
    <citation type="submission" date="2023-01" db="EMBL/GenBank/DDBJ databases">
        <title>Human gut microbiome strain richness.</title>
        <authorList>
            <person name="Chen-Liaw A."/>
        </authorList>
    </citation>
    <scope>NUCLEOTIDE SEQUENCE</scope>
    <source>
        <strain evidence="1">1001217st2_G6_1001217B_191108</strain>
    </source>
</reference>
<evidence type="ECO:0000313" key="2">
    <source>
        <dbReference type="Proteomes" id="UP001211987"/>
    </source>
</evidence>
<dbReference type="Proteomes" id="UP001211987">
    <property type="component" value="Unassembled WGS sequence"/>
</dbReference>
<dbReference type="EMBL" id="JAQLKE010000042">
    <property type="protein sequence ID" value="MDB7085507.1"/>
    <property type="molecule type" value="Genomic_DNA"/>
</dbReference>
<gene>
    <name evidence="1" type="ORF">PM738_16995</name>
</gene>
<proteinExistence type="predicted"/>